<dbReference type="NCBIfam" id="TIGR00936">
    <property type="entry name" value="ahcY"/>
    <property type="match status" value="1"/>
</dbReference>
<feature type="binding site" evidence="5 6">
    <location>
        <position position="151"/>
    </location>
    <ligand>
        <name>substrate</name>
    </ligand>
</feature>
<evidence type="ECO:0000313" key="11">
    <source>
        <dbReference type="EMBL" id="HGS87683.1"/>
    </source>
</evidence>
<evidence type="ECO:0000256" key="4">
    <source>
        <dbReference type="ARBA" id="ARBA00023027"/>
    </source>
</evidence>
<dbReference type="PANTHER" id="PTHR23420">
    <property type="entry name" value="ADENOSYLHOMOCYSTEINASE"/>
    <property type="match status" value="1"/>
</dbReference>
<protein>
    <recommendedName>
        <fullName evidence="5">Adenosylhomocysteinase</fullName>
        <ecNumber evidence="5">3.13.2.1</ecNumber>
    </recommendedName>
    <alternativeName>
        <fullName evidence="5">S-adenosyl-L-homocysteine hydrolase</fullName>
        <shortName evidence="5">AdoHcyase</shortName>
    </alternativeName>
</protein>
<evidence type="ECO:0000256" key="2">
    <source>
        <dbReference type="ARBA" id="ARBA00022563"/>
    </source>
</evidence>
<dbReference type="EC" id="3.13.2.1" evidence="5"/>
<keyword evidence="3 5" id="KW-0378">Hydrolase</keyword>
<feature type="binding site" evidence="7">
    <location>
        <begin position="217"/>
        <end position="222"/>
    </location>
    <ligand>
        <name>NAD(+)</name>
        <dbReference type="ChEBI" id="CHEBI:57540"/>
    </ligand>
</feature>
<keyword evidence="2 5" id="KW-0554">One-carbon metabolism</keyword>
<dbReference type="PROSITE" id="PS00738">
    <property type="entry name" value="ADOHCYASE_1"/>
    <property type="match status" value="1"/>
</dbReference>
<dbReference type="GO" id="GO:0006730">
    <property type="term" value="P:one-carbon metabolic process"/>
    <property type="evidence" value="ECO:0007669"/>
    <property type="project" value="UniProtKB-UniRule"/>
</dbReference>
<feature type="binding site" evidence="5 7">
    <location>
        <position position="341"/>
    </location>
    <ligand>
        <name>NAD(+)</name>
        <dbReference type="ChEBI" id="CHEBI:57540"/>
    </ligand>
</feature>
<dbReference type="GO" id="GO:0071269">
    <property type="term" value="P:L-homocysteine biosynthetic process"/>
    <property type="evidence" value="ECO:0007669"/>
    <property type="project" value="UniProtKB-UniRule"/>
</dbReference>
<comment type="function">
    <text evidence="5">May play a key role in the regulation of the intracellular concentration of adenosylhomocysteine.</text>
</comment>
<dbReference type="PANTHER" id="PTHR23420:SF0">
    <property type="entry name" value="ADENOSYLHOMOCYSTEINASE"/>
    <property type="match status" value="1"/>
</dbReference>
<gene>
    <name evidence="5" type="primary">ahcY</name>
    <name evidence="11" type="ORF">ENT17_08695</name>
</gene>
<comment type="caution">
    <text evidence="11">The sequence shown here is derived from an EMBL/GenBank/DDBJ whole genome shotgun (WGS) entry which is preliminary data.</text>
</comment>
<feature type="binding site" evidence="5 7">
    <location>
        <begin position="294"/>
        <end position="296"/>
    </location>
    <ligand>
        <name>NAD(+)</name>
        <dbReference type="ChEBI" id="CHEBI:57540"/>
    </ligand>
</feature>
<feature type="binding site" evidence="5 6">
    <location>
        <position position="181"/>
    </location>
    <ligand>
        <name>substrate</name>
    </ligand>
</feature>
<feature type="binding site" evidence="7">
    <location>
        <position position="348"/>
    </location>
    <ligand>
        <name>NAD(+)</name>
        <dbReference type="ChEBI" id="CHEBI:57540"/>
    </ligand>
</feature>
<proteinExistence type="inferred from homology"/>
<reference evidence="11" key="1">
    <citation type="journal article" date="2020" name="mSystems">
        <title>Genome- and Community-Level Interaction Insights into Carbon Utilization and Element Cycling Functions of Hydrothermarchaeota in Hydrothermal Sediment.</title>
        <authorList>
            <person name="Zhou Z."/>
            <person name="Liu Y."/>
            <person name="Xu W."/>
            <person name="Pan J."/>
            <person name="Luo Z.H."/>
            <person name="Li M."/>
        </authorList>
    </citation>
    <scope>NUCLEOTIDE SEQUENCE [LARGE SCALE GENOMIC DNA]</scope>
    <source>
        <strain evidence="11">SpSt-556</strain>
    </source>
</reference>
<keyword evidence="5" id="KW-0963">Cytoplasm</keyword>
<dbReference type="GO" id="GO:0033353">
    <property type="term" value="P:S-adenosylmethionine cycle"/>
    <property type="evidence" value="ECO:0007669"/>
    <property type="project" value="TreeGrafter"/>
</dbReference>
<dbReference type="InterPro" id="IPR015878">
    <property type="entry name" value="Ado_hCys_hydrolase_NAD-bd"/>
</dbReference>
<comment type="pathway">
    <text evidence="5 8">Amino-acid biosynthesis; L-homocysteine biosynthesis; L-homocysteine from S-adenosyl-L-homocysteine: step 1/1.</text>
</comment>
<dbReference type="UniPathway" id="UPA00314">
    <property type="reaction ID" value="UER00076"/>
</dbReference>
<evidence type="ECO:0000256" key="8">
    <source>
        <dbReference type="RuleBase" id="RU000548"/>
    </source>
</evidence>
<keyword evidence="4 5" id="KW-0520">NAD</keyword>
<dbReference type="InterPro" id="IPR020082">
    <property type="entry name" value="S-Ado-L-homoCys_hydrolase_CS"/>
</dbReference>
<feature type="binding site" evidence="5 7">
    <location>
        <begin position="152"/>
        <end position="154"/>
    </location>
    <ligand>
        <name>NAD(+)</name>
        <dbReference type="ChEBI" id="CHEBI:57540"/>
    </ligand>
</feature>
<feature type="binding site" evidence="5">
    <location>
        <begin position="215"/>
        <end position="220"/>
    </location>
    <ligand>
        <name>NAD(+)</name>
        <dbReference type="ChEBI" id="CHEBI:57540"/>
    </ligand>
</feature>
<dbReference type="CDD" id="cd00401">
    <property type="entry name" value="SAHH"/>
    <property type="match status" value="1"/>
</dbReference>
<comment type="cofactor">
    <cofactor evidence="5 7 8">
        <name>NAD(+)</name>
        <dbReference type="ChEBI" id="CHEBI:57540"/>
    </cofactor>
    <text evidence="5 7 8">Binds 1 NAD(+) per subunit.</text>
</comment>
<evidence type="ECO:0000256" key="9">
    <source>
        <dbReference type="RuleBase" id="RU004166"/>
    </source>
</evidence>
<comment type="similarity">
    <text evidence="1 5 9">Belongs to the adenosylhomocysteinase family.</text>
</comment>
<evidence type="ECO:0000256" key="5">
    <source>
        <dbReference type="HAMAP-Rule" id="MF_00563"/>
    </source>
</evidence>
<dbReference type="SUPFAM" id="SSF52283">
    <property type="entry name" value="Formate/glycerate dehydrogenase catalytic domain-like"/>
    <property type="match status" value="1"/>
</dbReference>
<comment type="catalytic activity">
    <reaction evidence="5 8">
        <text>S-adenosyl-L-homocysteine + H2O = L-homocysteine + adenosine</text>
        <dbReference type="Rhea" id="RHEA:21708"/>
        <dbReference type="ChEBI" id="CHEBI:15377"/>
        <dbReference type="ChEBI" id="CHEBI:16335"/>
        <dbReference type="ChEBI" id="CHEBI:57856"/>
        <dbReference type="ChEBI" id="CHEBI:58199"/>
        <dbReference type="EC" id="3.13.2.1"/>
    </reaction>
</comment>
<dbReference type="InterPro" id="IPR042172">
    <property type="entry name" value="Adenosylhomocyst_ase-like_sf"/>
</dbReference>
<dbReference type="Gene3D" id="3.40.50.1480">
    <property type="entry name" value="Adenosylhomocysteinase-like"/>
    <property type="match status" value="1"/>
</dbReference>
<evidence type="ECO:0000256" key="1">
    <source>
        <dbReference type="ARBA" id="ARBA00007122"/>
    </source>
</evidence>
<dbReference type="InterPro" id="IPR000043">
    <property type="entry name" value="Adenosylhomocysteinase-like"/>
</dbReference>
<dbReference type="GO" id="GO:0004013">
    <property type="term" value="F:adenosylhomocysteinase activity"/>
    <property type="evidence" value="ECO:0007669"/>
    <property type="project" value="UniProtKB-UniRule"/>
</dbReference>
<dbReference type="SUPFAM" id="SSF51735">
    <property type="entry name" value="NAD(P)-binding Rossmann-fold domains"/>
    <property type="match status" value="1"/>
</dbReference>
<feature type="binding site" evidence="5 6">
    <location>
        <position position="126"/>
    </location>
    <ligand>
        <name>substrate</name>
    </ligand>
</feature>
<dbReference type="SMART" id="SM00997">
    <property type="entry name" value="AdoHcyase_NAD"/>
    <property type="match status" value="1"/>
</dbReference>
<evidence type="ECO:0000259" key="10">
    <source>
        <dbReference type="SMART" id="SM00997"/>
    </source>
</evidence>
<dbReference type="SMART" id="SM00996">
    <property type="entry name" value="AdoHcyase"/>
    <property type="match status" value="1"/>
</dbReference>
<dbReference type="FunFam" id="3.40.50.720:FF:000004">
    <property type="entry name" value="Adenosylhomocysteinase"/>
    <property type="match status" value="1"/>
</dbReference>
<dbReference type="NCBIfam" id="NF004005">
    <property type="entry name" value="PRK05476.2-3"/>
    <property type="match status" value="1"/>
</dbReference>
<dbReference type="InterPro" id="IPR036291">
    <property type="entry name" value="NAD(P)-bd_dom_sf"/>
</dbReference>
<feature type="binding site" evidence="5">
    <location>
        <position position="186"/>
    </location>
    <ligand>
        <name>NAD(+)</name>
        <dbReference type="ChEBI" id="CHEBI:57540"/>
    </ligand>
</feature>
<dbReference type="AlphaFoldDB" id="A0A7C4L246"/>
<feature type="domain" description="S-adenosyl-L-homocysteine hydrolase NAD binding" evidence="10">
    <location>
        <begin position="186"/>
        <end position="347"/>
    </location>
</feature>
<evidence type="ECO:0000256" key="6">
    <source>
        <dbReference type="PIRSR" id="PIRSR001109-1"/>
    </source>
</evidence>
<dbReference type="Pfam" id="PF05221">
    <property type="entry name" value="AdoHcyase"/>
    <property type="match status" value="2"/>
</dbReference>
<name>A0A7C4L246_9CHLR</name>
<feature type="binding site" evidence="5 7">
    <location>
        <position position="238"/>
    </location>
    <ligand>
        <name>NAD(+)</name>
        <dbReference type="ChEBI" id="CHEBI:57540"/>
    </ligand>
</feature>
<dbReference type="GO" id="GO:0005829">
    <property type="term" value="C:cytosol"/>
    <property type="evidence" value="ECO:0007669"/>
    <property type="project" value="TreeGrafter"/>
</dbReference>
<dbReference type="Pfam" id="PF00670">
    <property type="entry name" value="AdoHcyase_NAD"/>
    <property type="match status" value="1"/>
</dbReference>
<feature type="binding site" evidence="5 6">
    <location>
        <position position="54"/>
    </location>
    <ligand>
        <name>substrate</name>
    </ligand>
</feature>
<sequence>MTNFDVKDLKLAEGGRRRIEWAAREMPVLRQIRERFEKERPLAGLRISACLHVTTETANLMQTLQAGGAEVVLTASNPLSTQDDVAAALVSHSEIPVYAIKGENNTVYYKHIHAALDHKPHLTMDDGADLVSVLHKERRELLSNVIGGTEETTTGVIRLRAMAADGALAFPIIAVNDAMTKHFFDNRYGTGQSTIDGIIRATNILLAGKNFVVAGYGWCGRGLAMRARGMGANVIVTEVDPLKALEAVMDGYRVMPMKEAAQIGDVFCTLTGDINVIDRQHFEVMKDGAIISNSGHFNVEINIPALEGMSSSRRLVRPFVEEFELKDGRHIYLLGEGRLINLAAAEGHPASVMDMSFANQALSVEYMVKHAADLKKQVYSVPAEIDSEIARLKLAAMGVEIDVLTDEQLRYLNSWEEGT</sequence>
<dbReference type="Gene3D" id="3.40.50.720">
    <property type="entry name" value="NAD(P)-binding Rossmann-like Domain"/>
    <property type="match status" value="1"/>
</dbReference>
<comment type="caution">
    <text evidence="5">Lacks conserved residue(s) required for the propagation of feature annotation.</text>
</comment>
<evidence type="ECO:0000256" key="3">
    <source>
        <dbReference type="ARBA" id="ARBA00022801"/>
    </source>
</evidence>
<dbReference type="HAMAP" id="MF_00563">
    <property type="entry name" value="AdoHcyase"/>
    <property type="match status" value="1"/>
</dbReference>
<evidence type="ECO:0000256" key="7">
    <source>
        <dbReference type="PIRSR" id="PIRSR001109-2"/>
    </source>
</evidence>
<dbReference type="EMBL" id="DSXR01000088">
    <property type="protein sequence ID" value="HGS87683.1"/>
    <property type="molecule type" value="Genomic_DNA"/>
</dbReference>
<dbReference type="PROSITE" id="PS00739">
    <property type="entry name" value="ADOHCYASE_2"/>
    <property type="match status" value="1"/>
</dbReference>
<accession>A0A7C4L246</accession>
<dbReference type="PIRSF" id="PIRSF001109">
    <property type="entry name" value="Ad_hcy_hydrolase"/>
    <property type="match status" value="1"/>
</dbReference>
<comment type="subcellular location">
    <subcellularLocation>
        <location evidence="5">Cytoplasm</location>
    </subcellularLocation>
</comment>
<feature type="binding site" evidence="5 6">
    <location>
        <position position="185"/>
    </location>
    <ligand>
        <name>substrate</name>
    </ligand>
</feature>
<organism evidence="11">
    <name type="scientific">Bellilinea caldifistulae</name>
    <dbReference type="NCBI Taxonomy" id="360411"/>
    <lineage>
        <taxon>Bacteria</taxon>
        <taxon>Bacillati</taxon>
        <taxon>Chloroflexota</taxon>
        <taxon>Anaerolineae</taxon>
        <taxon>Anaerolineales</taxon>
        <taxon>Anaerolineaceae</taxon>
        <taxon>Bellilinea</taxon>
    </lineage>
</organism>